<dbReference type="Proteomes" id="UP001596328">
    <property type="component" value="Unassembled WGS sequence"/>
</dbReference>
<keyword evidence="3" id="KW-1185">Reference proteome</keyword>
<feature type="non-terminal residue" evidence="2">
    <location>
        <position position="1"/>
    </location>
</feature>
<proteinExistence type="predicted"/>
<dbReference type="AlphaFoldDB" id="A0ABD5S722"/>
<evidence type="ECO:0000313" key="2">
    <source>
        <dbReference type="EMBL" id="MFC6726883.1"/>
    </source>
</evidence>
<gene>
    <name evidence="2" type="ORF">ACFQE1_21400</name>
</gene>
<accession>A0ABD5S722</accession>
<dbReference type="EMBL" id="JBHSWU010001478">
    <property type="protein sequence ID" value="MFC6726883.1"/>
    <property type="molecule type" value="Genomic_DNA"/>
</dbReference>
<protein>
    <submittedName>
        <fullName evidence="2">Uncharacterized protein</fullName>
    </submittedName>
</protein>
<organism evidence="2 3">
    <name type="scientific">Halobium palmae</name>
    <dbReference type="NCBI Taxonomy" id="1776492"/>
    <lineage>
        <taxon>Archaea</taxon>
        <taxon>Methanobacteriati</taxon>
        <taxon>Methanobacteriota</taxon>
        <taxon>Stenosarchaea group</taxon>
        <taxon>Halobacteria</taxon>
        <taxon>Halobacteriales</taxon>
        <taxon>Haloferacaceae</taxon>
        <taxon>Halobium</taxon>
    </lineage>
</organism>
<feature type="non-terminal residue" evidence="2">
    <location>
        <position position="186"/>
    </location>
</feature>
<reference evidence="2 3" key="1">
    <citation type="journal article" date="2019" name="Int. J. Syst. Evol. Microbiol.">
        <title>The Global Catalogue of Microorganisms (GCM) 10K type strain sequencing project: providing services to taxonomists for standard genome sequencing and annotation.</title>
        <authorList>
            <consortium name="The Broad Institute Genomics Platform"/>
            <consortium name="The Broad Institute Genome Sequencing Center for Infectious Disease"/>
            <person name="Wu L."/>
            <person name="Ma J."/>
        </authorList>
    </citation>
    <scope>NUCLEOTIDE SEQUENCE [LARGE SCALE GENOMIC DNA]</scope>
    <source>
        <strain evidence="2 3">NBRC 111368</strain>
    </source>
</reference>
<evidence type="ECO:0000256" key="1">
    <source>
        <dbReference type="SAM" id="MobiDB-lite"/>
    </source>
</evidence>
<evidence type="ECO:0000313" key="3">
    <source>
        <dbReference type="Proteomes" id="UP001596328"/>
    </source>
</evidence>
<sequence>YALSAEDAAYYLRYLEGQGVRLLGRNSYSAGGATDGDRSGGSGDPSEETGGDAGEASTATVETAEQRLNEGTAYDAEILLVVVDREEGGGVVGGSLVAESYEEAEGFPVDTSRYGNFPFVTNLLDALSDREGPVLVDGGHGQFNADYALSAEDAAYYLRYLEGQGVRLLGRNSYSAGGATDGDRSG</sequence>
<comment type="caution">
    <text evidence="2">The sequence shown here is derived from an EMBL/GenBank/DDBJ whole genome shotgun (WGS) entry which is preliminary data.</text>
</comment>
<name>A0ABD5S722_9EURY</name>
<feature type="region of interest" description="Disordered" evidence="1">
    <location>
        <begin position="26"/>
        <end position="59"/>
    </location>
</feature>